<organism evidence="3 4">
    <name type="scientific">Caldinitratiruptor microaerophilus</name>
    <dbReference type="NCBI Taxonomy" id="671077"/>
    <lineage>
        <taxon>Bacteria</taxon>
        <taxon>Bacillati</taxon>
        <taxon>Bacillota</taxon>
        <taxon>Clostridia</taxon>
        <taxon>Eubacteriales</taxon>
        <taxon>Symbiobacteriaceae</taxon>
        <taxon>Caldinitratiruptor</taxon>
    </lineage>
</organism>
<comment type="similarity">
    <text evidence="1">Belongs to the NAD(P)-dependent epimerase/dehydratase family.</text>
</comment>
<feature type="domain" description="NAD-dependent epimerase/dehydratase" evidence="2">
    <location>
        <begin position="1"/>
        <end position="236"/>
    </location>
</feature>
<dbReference type="Gene3D" id="3.40.50.720">
    <property type="entry name" value="NAD(P)-binding Rossmann-like Domain"/>
    <property type="match status" value="1"/>
</dbReference>
<dbReference type="Proteomes" id="UP001163687">
    <property type="component" value="Chromosome"/>
</dbReference>
<dbReference type="SUPFAM" id="SSF51735">
    <property type="entry name" value="NAD(P)-binding Rossmann-fold domains"/>
    <property type="match status" value="1"/>
</dbReference>
<dbReference type="AlphaFoldDB" id="A0AA35CRG1"/>
<dbReference type="EMBL" id="AP025628">
    <property type="protein sequence ID" value="BDG62440.1"/>
    <property type="molecule type" value="Genomic_DNA"/>
</dbReference>
<reference evidence="3" key="1">
    <citation type="submission" date="2022-03" db="EMBL/GenBank/DDBJ databases">
        <title>Complete genome sequence of Caldinitratiruptor microaerophilus.</title>
        <authorList>
            <person name="Mukaiyama R."/>
            <person name="Nishiyama T."/>
            <person name="Ueda K."/>
        </authorList>
    </citation>
    <scope>NUCLEOTIDE SEQUENCE</scope>
    <source>
        <strain evidence="3">JCM 16183</strain>
    </source>
</reference>
<sequence>MLVTGGAGFIGSHVVEALVGAGHRVEVLDDLSTGDLRHLPAGVPLHRADVASPEAAALVEALRPDAVLHLAAQVSAAASVRDPVADLRANALGTLNVLEACRRAGVRRFVYASSAAVYGQPERLPLSEDAPLRPLRPYGASKLAGEVYVRLYGDLYGLDFVILRFANVYGPRQAVTGEGAVVPAFATAMLAGTGGRGPGPVVHGDGRQTRDFVHVRDVARAHLLALWAGSGAILNLATGRAVTVLDLWRRIAALTGWDRPPVFGPPRPGDIPHSVLDPSRARQALGWEPATGLDEGLRETVAYYREVAGEPS</sequence>
<accession>A0AA35CRG1</accession>
<proteinExistence type="inferred from homology"/>
<gene>
    <name evidence="3" type="ORF">caldi_35300</name>
</gene>
<dbReference type="Gene3D" id="3.90.25.10">
    <property type="entry name" value="UDP-galactose 4-epimerase, domain 1"/>
    <property type="match status" value="1"/>
</dbReference>
<evidence type="ECO:0000313" key="4">
    <source>
        <dbReference type="Proteomes" id="UP001163687"/>
    </source>
</evidence>
<name>A0AA35CRG1_9FIRM</name>
<dbReference type="Pfam" id="PF01370">
    <property type="entry name" value="Epimerase"/>
    <property type="match status" value="1"/>
</dbReference>
<dbReference type="InterPro" id="IPR001509">
    <property type="entry name" value="Epimerase_deHydtase"/>
</dbReference>
<protein>
    <submittedName>
        <fullName evidence="3">UDP-glucose 4-epimerase</fullName>
    </submittedName>
</protein>
<dbReference type="PANTHER" id="PTHR43000">
    <property type="entry name" value="DTDP-D-GLUCOSE 4,6-DEHYDRATASE-RELATED"/>
    <property type="match status" value="1"/>
</dbReference>
<evidence type="ECO:0000259" key="2">
    <source>
        <dbReference type="Pfam" id="PF01370"/>
    </source>
</evidence>
<evidence type="ECO:0000313" key="3">
    <source>
        <dbReference type="EMBL" id="BDG62440.1"/>
    </source>
</evidence>
<keyword evidence="4" id="KW-1185">Reference proteome</keyword>
<evidence type="ECO:0000256" key="1">
    <source>
        <dbReference type="ARBA" id="ARBA00007637"/>
    </source>
</evidence>
<dbReference type="InterPro" id="IPR036291">
    <property type="entry name" value="NAD(P)-bd_dom_sf"/>
</dbReference>
<dbReference type="KEGG" id="cmic:caldi_35300"/>